<dbReference type="KEGG" id="tep:TepRe1_2637"/>
<keyword evidence="3 6" id="KW-0133">Cell shape</keyword>
<dbReference type="Pfam" id="PF14804">
    <property type="entry name" value="Jag_N"/>
    <property type="match status" value="1"/>
</dbReference>
<comment type="subunit">
    <text evidence="6">Forms a complex with KhpA.</text>
</comment>
<keyword evidence="2 6" id="KW-0694">RNA-binding</keyword>
<dbReference type="KEGG" id="tae:TepiRe1_2848"/>
<dbReference type="Gene3D" id="3.30.1370.50">
    <property type="entry name" value="R3H-like domain"/>
    <property type="match status" value="1"/>
</dbReference>
<evidence type="ECO:0000256" key="4">
    <source>
        <dbReference type="ARBA" id="ARBA00023186"/>
    </source>
</evidence>
<proteinExistence type="inferred from homology"/>
<dbReference type="SMART" id="SM00393">
    <property type="entry name" value="R3H"/>
    <property type="match status" value="1"/>
</dbReference>
<evidence type="ECO:0000313" key="8">
    <source>
        <dbReference type="EMBL" id="CCP27719.1"/>
    </source>
</evidence>
<evidence type="ECO:0000256" key="2">
    <source>
        <dbReference type="ARBA" id="ARBA00022884"/>
    </source>
</evidence>
<protein>
    <recommendedName>
        <fullName evidence="6">RNA-binding protein KhpB</fullName>
    </recommendedName>
    <alternativeName>
        <fullName evidence="6">RNA-binding protein EloR</fullName>
    </alternativeName>
</protein>
<dbReference type="HAMAP" id="MF_00867">
    <property type="entry name" value="KhpB"/>
    <property type="match status" value="1"/>
</dbReference>
<dbReference type="InterPro" id="IPR038247">
    <property type="entry name" value="Jag_N_dom_sf"/>
</dbReference>
<keyword evidence="1 6" id="KW-0963">Cytoplasm</keyword>
<dbReference type="PANTHER" id="PTHR35800">
    <property type="entry name" value="PROTEIN JAG"/>
    <property type="match status" value="1"/>
</dbReference>
<dbReference type="InterPro" id="IPR039247">
    <property type="entry name" value="KhpB"/>
</dbReference>
<reference evidence="9" key="1">
    <citation type="journal article" date="2013" name="Genome Announc.">
        <title>First genome sequence of a syntrophic acetate-oxidizing bacterium, Tepidanaerobacter acetatoxydans strain Re1.</title>
        <authorList>
            <person name="Manzoor S."/>
            <person name="Bongcam-Rudloff E."/>
            <person name="Schnurer A."/>
            <person name="Muller B."/>
        </authorList>
    </citation>
    <scope>NUCLEOTIDE SEQUENCE [LARGE SCALE GENOMIC DNA]</scope>
    <source>
        <strain evidence="9">Re1</strain>
    </source>
</reference>
<dbReference type="SUPFAM" id="SSF82708">
    <property type="entry name" value="R3H domain"/>
    <property type="match status" value="1"/>
</dbReference>
<comment type="function">
    <text evidence="6">A probable RNA chaperone. Forms a complex with KhpA which binds to cellular RNA and controls its expression. Plays a role in peptidoglycan (PG) homeostasis and cell length regulation.</text>
</comment>
<dbReference type="InterPro" id="IPR036867">
    <property type="entry name" value="R3H_dom_sf"/>
</dbReference>
<dbReference type="PATRIC" id="fig|1209989.3.peg.3247"/>
<evidence type="ECO:0000256" key="6">
    <source>
        <dbReference type="HAMAP-Rule" id="MF_00867"/>
    </source>
</evidence>
<dbReference type="PROSITE" id="PS51061">
    <property type="entry name" value="R3H"/>
    <property type="match status" value="1"/>
</dbReference>
<dbReference type="Gene3D" id="3.30.30.80">
    <property type="entry name" value="probable RNA-binding protein from clostridium symbiosum atcc 14940"/>
    <property type="match status" value="1"/>
</dbReference>
<dbReference type="OrthoDB" id="9794483at2"/>
<dbReference type="Proteomes" id="UP000010802">
    <property type="component" value="Chromosome"/>
</dbReference>
<comment type="domain">
    <text evidence="6">Has an N-terminal Jag-N domain and 2 RNA-binding domains (KH and R3H).</text>
</comment>
<dbReference type="InterPro" id="IPR034079">
    <property type="entry name" value="R3H_KhpB"/>
</dbReference>
<sequence length="204" mass="23289">MKVLEKQAKTVDEAVKLALDELRVGRDEVEVDVLEEGNKGILGFLSKSAKVRVTVKPKPEEIAVNFLKGLLNFIDSDAEIESYLEDDILKLEIKSKEAGILIGKHGSNLDALQYLTSLVVNKNCKDFVRVVLDAENYREKREETLERLAIKMAEKVKETQKSIVLEPMYPNERRIIHTALQKDRRVTTKSIGKEPYRRIVISLR</sequence>
<dbReference type="GO" id="GO:0003723">
    <property type="term" value="F:RNA binding"/>
    <property type="evidence" value="ECO:0007669"/>
    <property type="project" value="UniProtKB-UniRule"/>
</dbReference>
<dbReference type="GO" id="GO:0005737">
    <property type="term" value="C:cytoplasm"/>
    <property type="evidence" value="ECO:0007669"/>
    <property type="project" value="UniProtKB-SubCell"/>
</dbReference>
<evidence type="ECO:0000313" key="9">
    <source>
        <dbReference type="Proteomes" id="UP000010802"/>
    </source>
</evidence>
<dbReference type="HOGENOM" id="CLU_042512_0_1_9"/>
<dbReference type="eggNOG" id="COG1847">
    <property type="taxonomic scope" value="Bacteria"/>
</dbReference>
<dbReference type="InterPro" id="IPR032782">
    <property type="entry name" value="KhpB_N"/>
</dbReference>
<comment type="similarity">
    <text evidence="6">Belongs to the KhpB RNA-binding protein family.</text>
</comment>
<accession>F4LV88</accession>
<accession>L0S5K6</accession>
<dbReference type="EMBL" id="HF563609">
    <property type="protein sequence ID" value="CCP27719.1"/>
    <property type="molecule type" value="Genomic_DNA"/>
</dbReference>
<feature type="domain" description="R3H" evidence="7">
    <location>
        <begin position="139"/>
        <end position="204"/>
    </location>
</feature>
<evidence type="ECO:0000256" key="1">
    <source>
        <dbReference type="ARBA" id="ARBA00022490"/>
    </source>
</evidence>
<dbReference type="GO" id="GO:0008360">
    <property type="term" value="P:regulation of cell shape"/>
    <property type="evidence" value="ECO:0007669"/>
    <property type="project" value="UniProtKB-KW"/>
</dbReference>
<dbReference type="InterPro" id="IPR038008">
    <property type="entry name" value="Jag_KH"/>
</dbReference>
<organism evidence="8 9">
    <name type="scientific">Tepidanaerobacter acetatoxydans (strain DSM 21804 / JCM 16047 / Re1)</name>
    <dbReference type="NCBI Taxonomy" id="1209989"/>
    <lineage>
        <taxon>Bacteria</taxon>
        <taxon>Bacillati</taxon>
        <taxon>Bacillota</taxon>
        <taxon>Clostridia</taxon>
        <taxon>Thermosediminibacterales</taxon>
        <taxon>Tepidanaerobacteraceae</taxon>
        <taxon>Tepidanaerobacter</taxon>
    </lineage>
</organism>
<keyword evidence="9" id="KW-1185">Reference proteome</keyword>
<dbReference type="RefSeq" id="WP_013779654.1">
    <property type="nucleotide sequence ID" value="NC_015519.1"/>
</dbReference>
<dbReference type="PANTHER" id="PTHR35800:SF1">
    <property type="entry name" value="RNA-BINDING PROTEIN KHPB"/>
    <property type="match status" value="1"/>
</dbReference>
<evidence type="ECO:0000256" key="3">
    <source>
        <dbReference type="ARBA" id="ARBA00022960"/>
    </source>
</evidence>
<dbReference type="InterPro" id="IPR015946">
    <property type="entry name" value="KH_dom-like_a/b"/>
</dbReference>
<dbReference type="CDD" id="cd02644">
    <property type="entry name" value="R3H_jag"/>
    <property type="match status" value="1"/>
</dbReference>
<dbReference type="AlphaFoldDB" id="F4LV88"/>
<dbReference type="SMART" id="SM01245">
    <property type="entry name" value="Jag_N"/>
    <property type="match status" value="1"/>
</dbReference>
<dbReference type="STRING" id="1209989.TepRe1_2637"/>
<comment type="caution">
    <text evidence="6">Lacks conserved residue(s) required for the propagation of feature annotation.</text>
</comment>
<dbReference type="GO" id="GO:0009252">
    <property type="term" value="P:peptidoglycan biosynthetic process"/>
    <property type="evidence" value="ECO:0007669"/>
    <property type="project" value="UniProtKB-UniRule"/>
</dbReference>
<dbReference type="CDD" id="cd02414">
    <property type="entry name" value="KH-II_Jag"/>
    <property type="match status" value="1"/>
</dbReference>
<keyword evidence="5 6" id="KW-0961">Cell wall biogenesis/degradation</keyword>
<gene>
    <name evidence="8" type="primary">jag</name>
    <name evidence="6" type="synonym">eloR</name>
    <name evidence="6" type="synonym">khpB</name>
    <name evidence="8" type="ordered locus">TEPIRE1_2848</name>
</gene>
<dbReference type="Pfam" id="PF13083">
    <property type="entry name" value="KH_KhpA-B"/>
    <property type="match status" value="1"/>
</dbReference>
<keyword evidence="4 6" id="KW-0143">Chaperone</keyword>
<dbReference type="NCBIfam" id="NF041568">
    <property type="entry name" value="Jag_EloR"/>
    <property type="match status" value="1"/>
</dbReference>
<comment type="subcellular location">
    <subcellularLocation>
        <location evidence="6">Cytoplasm</location>
    </subcellularLocation>
</comment>
<dbReference type="GO" id="GO:0071555">
    <property type="term" value="P:cell wall organization"/>
    <property type="evidence" value="ECO:0007669"/>
    <property type="project" value="UniProtKB-KW"/>
</dbReference>
<dbReference type="InterPro" id="IPR001374">
    <property type="entry name" value="R3H_dom"/>
</dbReference>
<evidence type="ECO:0000256" key="5">
    <source>
        <dbReference type="ARBA" id="ARBA00023316"/>
    </source>
</evidence>
<dbReference type="Gene3D" id="3.30.300.20">
    <property type="match status" value="1"/>
</dbReference>
<name>F4LV88_TEPAE</name>
<dbReference type="Pfam" id="PF01424">
    <property type="entry name" value="R3H"/>
    <property type="match status" value="1"/>
</dbReference>
<evidence type="ECO:0000259" key="7">
    <source>
        <dbReference type="PROSITE" id="PS51061"/>
    </source>
</evidence>